<keyword evidence="7" id="KW-1185">Reference proteome</keyword>
<evidence type="ECO:0000256" key="3">
    <source>
        <dbReference type="SAM" id="MobiDB-lite"/>
    </source>
</evidence>
<dbReference type="NCBIfam" id="TIGR01891">
    <property type="entry name" value="amidohydrolases"/>
    <property type="match status" value="1"/>
</dbReference>
<dbReference type="SUPFAM" id="SSF55031">
    <property type="entry name" value="Bacterial exopeptidase dimerisation domain"/>
    <property type="match status" value="1"/>
</dbReference>
<dbReference type="InterPro" id="IPR002933">
    <property type="entry name" value="Peptidase_M20"/>
</dbReference>
<comment type="similarity">
    <text evidence="1">Belongs to the peptidase M20 family.</text>
</comment>
<feature type="domain" description="Peptidase M20 dimerisation" evidence="5">
    <location>
        <begin position="286"/>
        <end position="374"/>
    </location>
</feature>
<sequence>MKLCRLALFSQLLLLASVDALPFGSRVSKDSVEDDSSNDGVTQEKKSVRGATSKVARQSSTDVLTKFYAQNGDDASSLELKNEIHNLANSTSMQHFLVTARRSLHRHPEVMYQEEFTSEVIQDILKELDIPFTTGWAKNAHPDVFPGEGGYGIVAHIGSQSEDQPCIILRADMDALPILEQTKYIDEFKSRTDNKMHACGHDGHVTMLLGAAALLKSVEAKIPGTVRLLFQPAEEGGAGGKRMVEEGAVSLSPQAQHAFGMHVWPTLPTGAVASRSGPLLAAAEMFEIHVEGKGGHAAMPHLTKDPIVAVSSLVLNLQTIVARNVSPLESGVISVTQVTSGDAFNVIPANAIVKGTIRALSTERLMELRDKVQSMTMATISDVYGCNATISFSPDFYPPTVNDENLFQWSKEIGALVSKEGTLRDIEPTMGGEDFAFIAEAVPSTFFLIGQGSGGSENEKYHVPRTDFGLHHPSFALDEHVMPIGVELHSNLAIRSILKLALEKENTTAEK</sequence>
<evidence type="ECO:0000256" key="1">
    <source>
        <dbReference type="ARBA" id="ARBA00006153"/>
    </source>
</evidence>
<dbReference type="Pfam" id="PF07687">
    <property type="entry name" value="M20_dimer"/>
    <property type="match status" value="1"/>
</dbReference>
<keyword evidence="4" id="KW-0732">Signal</keyword>
<reference evidence="6 7" key="1">
    <citation type="journal article" date="2021" name="Sci. Rep.">
        <title>The genome of the diatom Chaetoceros tenuissimus carries an ancient integrated fragment of an extant virus.</title>
        <authorList>
            <person name="Hongo Y."/>
            <person name="Kimura K."/>
            <person name="Takaki Y."/>
            <person name="Yoshida Y."/>
            <person name="Baba S."/>
            <person name="Kobayashi G."/>
            <person name="Nagasaki K."/>
            <person name="Hano T."/>
            <person name="Tomaru Y."/>
        </authorList>
    </citation>
    <scope>NUCLEOTIDE SEQUENCE [LARGE SCALE GENOMIC DNA]</scope>
    <source>
        <strain evidence="6 7">NIES-3715</strain>
    </source>
</reference>
<dbReference type="PANTHER" id="PTHR11014">
    <property type="entry name" value="PEPTIDASE M20 FAMILY MEMBER"/>
    <property type="match status" value="1"/>
</dbReference>
<evidence type="ECO:0000256" key="4">
    <source>
        <dbReference type="SAM" id="SignalP"/>
    </source>
</evidence>
<dbReference type="InterPro" id="IPR036264">
    <property type="entry name" value="Bact_exopeptidase_dim_dom"/>
</dbReference>
<name>A0AAD3HA06_9STRA</name>
<feature type="signal peptide" evidence="4">
    <location>
        <begin position="1"/>
        <end position="20"/>
    </location>
</feature>
<proteinExistence type="inferred from homology"/>
<evidence type="ECO:0000313" key="7">
    <source>
        <dbReference type="Proteomes" id="UP001054902"/>
    </source>
</evidence>
<dbReference type="GO" id="GO:0016787">
    <property type="term" value="F:hydrolase activity"/>
    <property type="evidence" value="ECO:0007669"/>
    <property type="project" value="UniProtKB-KW"/>
</dbReference>
<accession>A0AAD3HA06</accession>
<feature type="chain" id="PRO_5042294271" description="Peptidase M20 dimerisation domain-containing protein" evidence="4">
    <location>
        <begin position="21"/>
        <end position="511"/>
    </location>
</feature>
<dbReference type="SUPFAM" id="SSF53187">
    <property type="entry name" value="Zn-dependent exopeptidases"/>
    <property type="match status" value="1"/>
</dbReference>
<dbReference type="AlphaFoldDB" id="A0AAD3HA06"/>
<evidence type="ECO:0000259" key="5">
    <source>
        <dbReference type="Pfam" id="PF07687"/>
    </source>
</evidence>
<dbReference type="InterPro" id="IPR017439">
    <property type="entry name" value="Amidohydrolase"/>
</dbReference>
<dbReference type="Pfam" id="PF01546">
    <property type="entry name" value="Peptidase_M20"/>
    <property type="match status" value="1"/>
</dbReference>
<evidence type="ECO:0000256" key="2">
    <source>
        <dbReference type="ARBA" id="ARBA00022801"/>
    </source>
</evidence>
<dbReference type="InterPro" id="IPR011650">
    <property type="entry name" value="Peptidase_M20_dimer"/>
</dbReference>
<comment type="caution">
    <text evidence="6">The sequence shown here is derived from an EMBL/GenBank/DDBJ whole genome shotgun (WGS) entry which is preliminary data.</text>
</comment>
<organism evidence="6 7">
    <name type="scientific">Chaetoceros tenuissimus</name>
    <dbReference type="NCBI Taxonomy" id="426638"/>
    <lineage>
        <taxon>Eukaryota</taxon>
        <taxon>Sar</taxon>
        <taxon>Stramenopiles</taxon>
        <taxon>Ochrophyta</taxon>
        <taxon>Bacillariophyta</taxon>
        <taxon>Coscinodiscophyceae</taxon>
        <taxon>Chaetocerotophycidae</taxon>
        <taxon>Chaetocerotales</taxon>
        <taxon>Chaetocerotaceae</taxon>
        <taxon>Chaetoceros</taxon>
    </lineage>
</organism>
<dbReference type="Gene3D" id="3.30.70.360">
    <property type="match status" value="1"/>
</dbReference>
<dbReference type="Gene3D" id="3.40.630.10">
    <property type="entry name" value="Zn peptidases"/>
    <property type="match status" value="1"/>
</dbReference>
<evidence type="ECO:0000313" key="6">
    <source>
        <dbReference type="EMBL" id="GFH55895.1"/>
    </source>
</evidence>
<feature type="region of interest" description="Disordered" evidence="3">
    <location>
        <begin position="27"/>
        <end position="54"/>
    </location>
</feature>
<protein>
    <recommendedName>
        <fullName evidence="5">Peptidase M20 dimerisation domain-containing protein</fullName>
    </recommendedName>
</protein>
<dbReference type="FunFam" id="3.30.70.360:FF:000001">
    <property type="entry name" value="N-acetyldiaminopimelate deacetylase"/>
    <property type="match status" value="1"/>
</dbReference>
<gene>
    <name evidence="6" type="ORF">CTEN210_12371</name>
</gene>
<dbReference type="PANTHER" id="PTHR11014:SF63">
    <property type="entry name" value="METALLOPEPTIDASE, PUTATIVE (AFU_ORTHOLOGUE AFUA_6G09600)-RELATED"/>
    <property type="match status" value="1"/>
</dbReference>
<dbReference type="Proteomes" id="UP001054902">
    <property type="component" value="Unassembled WGS sequence"/>
</dbReference>
<keyword evidence="2" id="KW-0378">Hydrolase</keyword>
<dbReference type="EMBL" id="BLLK01000051">
    <property type="protein sequence ID" value="GFH55895.1"/>
    <property type="molecule type" value="Genomic_DNA"/>
</dbReference>